<dbReference type="InterPro" id="IPR033671">
    <property type="entry name" value="TrmH"/>
</dbReference>
<dbReference type="PANTHER" id="PTHR43453:SF3">
    <property type="entry name" value="TRNA_RRNA METHYLTRANSFERASE SPOU TYPE DOMAIN-CONTAINING PROTEIN"/>
    <property type="match status" value="1"/>
</dbReference>
<dbReference type="OrthoDB" id="241340at2759"/>
<evidence type="ECO:0000313" key="2">
    <source>
        <dbReference type="Proteomes" id="UP000316726"/>
    </source>
</evidence>
<dbReference type="STRING" id="1764295.A0A5B8MQ03"/>
<dbReference type="InterPro" id="IPR029028">
    <property type="entry name" value="Alpha/beta_knot_MTases"/>
</dbReference>
<dbReference type="GO" id="GO:0002938">
    <property type="term" value="P:tRNA guanine ribose methylation"/>
    <property type="evidence" value="ECO:0007669"/>
    <property type="project" value="TreeGrafter"/>
</dbReference>
<protein>
    <recommendedName>
        <fullName evidence="3">tRNA/rRNA methyltransferase SpoU type domain-containing protein</fullName>
    </recommendedName>
</protein>
<dbReference type="AlphaFoldDB" id="A0A5B8MQ03"/>
<proteinExistence type="predicted"/>
<sequence>MDAPGIPLRKLKRCEAVLQRRLKDVVVVLGRSSTARHYEAVCRTCECLGVQNVWILEHPPPRKLEECPTREAAEQLEESFQLPNAGSGIFKKARKFLSVRRFKRTRDLMDACKEEGLDVWCVHGLAREEYSFDFAEAYGCEDLFEGHGGGESSRSLRRLQGMAPRDVPKRVALVFCTDENGFSRELMEGCAEHVTYETKAGTSLHISVSSALVIHRVIHLKRQKGPGVLQRVLGWVAGGAHGGDRGEYRYTYAFSERDWEEMHKGDLDEGTKLELRRKWFKLLAKTEVRNEEYCKYLKNPVKPFGDLRHPNQFREARIPPKMQKRLAAREEKAGFT</sequence>
<accession>A0A5B8MQ03</accession>
<organism evidence="1 2">
    <name type="scientific">Chloropicon primus</name>
    <dbReference type="NCBI Taxonomy" id="1764295"/>
    <lineage>
        <taxon>Eukaryota</taxon>
        <taxon>Viridiplantae</taxon>
        <taxon>Chlorophyta</taxon>
        <taxon>Chloropicophyceae</taxon>
        <taxon>Chloropicales</taxon>
        <taxon>Chloropicaceae</taxon>
        <taxon>Chloropicon</taxon>
    </lineage>
</organism>
<dbReference type="SUPFAM" id="SSF75217">
    <property type="entry name" value="alpha/beta knot"/>
    <property type="match status" value="1"/>
</dbReference>
<reference evidence="1 2" key="1">
    <citation type="submission" date="2018-07" db="EMBL/GenBank/DDBJ databases">
        <title>The complete nuclear genome of the prasinophyte Chloropicon primus (CCMP1205).</title>
        <authorList>
            <person name="Pombert J.-F."/>
            <person name="Otis C."/>
            <person name="Turmel M."/>
            <person name="Lemieux C."/>
        </authorList>
    </citation>
    <scope>NUCLEOTIDE SEQUENCE [LARGE SCALE GENOMIC DNA]</scope>
    <source>
        <strain evidence="1 2">CCMP1205</strain>
    </source>
</reference>
<evidence type="ECO:0000313" key="1">
    <source>
        <dbReference type="EMBL" id="QDZ21685.1"/>
    </source>
</evidence>
<keyword evidence="2" id="KW-1185">Reference proteome</keyword>
<name>A0A5B8MQ03_9CHLO</name>
<dbReference type="InterPro" id="IPR029026">
    <property type="entry name" value="tRNA_m1G_MTases_N"/>
</dbReference>
<dbReference type="GO" id="GO:0008168">
    <property type="term" value="F:methyltransferase activity"/>
    <property type="evidence" value="ECO:0007669"/>
    <property type="project" value="InterPro"/>
</dbReference>
<dbReference type="Gene3D" id="3.40.1280.10">
    <property type="match status" value="1"/>
</dbReference>
<gene>
    <name evidence="1" type="ORF">A3770_06p42030</name>
</gene>
<dbReference type="Proteomes" id="UP000316726">
    <property type="component" value="Chromosome 6"/>
</dbReference>
<dbReference type="EMBL" id="CP031039">
    <property type="protein sequence ID" value="QDZ21685.1"/>
    <property type="molecule type" value="Genomic_DNA"/>
</dbReference>
<evidence type="ECO:0008006" key="3">
    <source>
        <dbReference type="Google" id="ProtNLM"/>
    </source>
</evidence>
<dbReference type="PANTHER" id="PTHR43453">
    <property type="entry name" value="RRNA METHYLASE-LIKE"/>
    <property type="match status" value="1"/>
</dbReference>